<dbReference type="EMBL" id="JADQBC010000019">
    <property type="protein sequence ID" value="MBR8827092.1"/>
    <property type="molecule type" value="Genomic_DNA"/>
</dbReference>
<dbReference type="AlphaFoldDB" id="A0A941GNR5"/>
<keyword evidence="1" id="KW-0472">Membrane</keyword>
<protein>
    <submittedName>
        <fullName evidence="2">Uncharacterized protein</fullName>
    </submittedName>
</protein>
<organism evidence="2 3">
    <name type="scientific">Gomphosphaeria aponina SAG 52.96 = DSM 107014</name>
    <dbReference type="NCBI Taxonomy" id="1521640"/>
    <lineage>
        <taxon>Bacteria</taxon>
        <taxon>Bacillati</taxon>
        <taxon>Cyanobacteriota</taxon>
        <taxon>Cyanophyceae</taxon>
        <taxon>Oscillatoriophycideae</taxon>
        <taxon>Chroococcales</taxon>
        <taxon>Gomphosphaeriaceae</taxon>
        <taxon>Gomphosphaeria</taxon>
    </lineage>
</organism>
<sequence length="136" mass="15526">MSGKERKSSSKAVEDDFRESAIEYVVDTTKKRQEKAKQKTFLLTVLAILGIIIVIPFFPKLIVATREKVAEFLPMGQKSHPENGKFFTKDGEQIQCETQPNGEGCKKPQSLREMLKTYQDSVRENKKKLKEAMDKS</sequence>
<keyword evidence="1" id="KW-0812">Transmembrane</keyword>
<comment type="caution">
    <text evidence="2">The sequence shown here is derived from an EMBL/GenBank/DDBJ whole genome shotgun (WGS) entry which is preliminary data.</text>
</comment>
<evidence type="ECO:0000256" key="1">
    <source>
        <dbReference type="SAM" id="Phobius"/>
    </source>
</evidence>
<keyword evidence="1" id="KW-1133">Transmembrane helix</keyword>
<reference evidence="2" key="1">
    <citation type="submission" date="2021-02" db="EMBL/GenBank/DDBJ databases">
        <title>Metagenome analyses of Stigonema ocellatum DSM 106950, Chlorogloea purpurea SAG 13.99 and Gomphosphaeria aponina DSM 107014.</title>
        <authorList>
            <person name="Marter P."/>
            <person name="Huang S."/>
        </authorList>
    </citation>
    <scope>NUCLEOTIDE SEQUENCE</scope>
    <source>
        <strain evidence="2">JP213</strain>
    </source>
</reference>
<feature type="transmembrane region" description="Helical" evidence="1">
    <location>
        <begin position="40"/>
        <end position="58"/>
    </location>
</feature>
<accession>A0A941GNR5</accession>
<proteinExistence type="predicted"/>
<gene>
    <name evidence="2" type="ORF">DSM107014_04145</name>
</gene>
<name>A0A941GNR5_9CHRO</name>
<dbReference type="Proteomes" id="UP000767446">
    <property type="component" value="Unassembled WGS sequence"/>
</dbReference>
<evidence type="ECO:0000313" key="2">
    <source>
        <dbReference type="EMBL" id="MBR8827092.1"/>
    </source>
</evidence>
<evidence type="ECO:0000313" key="3">
    <source>
        <dbReference type="Proteomes" id="UP000767446"/>
    </source>
</evidence>